<dbReference type="Proteomes" id="UP000192927">
    <property type="component" value="Unassembled WGS sequence"/>
</dbReference>
<evidence type="ECO:0000313" key="3">
    <source>
        <dbReference type="Proteomes" id="UP000192927"/>
    </source>
</evidence>
<evidence type="ECO:0000256" key="1">
    <source>
        <dbReference type="SAM" id="MobiDB-lite"/>
    </source>
</evidence>
<feature type="compositionally biased region" description="Polar residues" evidence="1">
    <location>
        <begin position="37"/>
        <end position="53"/>
    </location>
</feature>
<name>A0A1W5CUV7_9LECA</name>
<evidence type="ECO:0000313" key="2">
    <source>
        <dbReference type="EMBL" id="SLM34637.1"/>
    </source>
</evidence>
<accession>A0A1W5CUV7</accession>
<dbReference type="EMBL" id="FWEW01000359">
    <property type="protein sequence ID" value="SLM34637.1"/>
    <property type="molecule type" value="Genomic_DNA"/>
</dbReference>
<protein>
    <submittedName>
        <fullName evidence="2">Uncharacterized protein</fullName>
    </submittedName>
</protein>
<sequence>MAPTHRSGHASKTVDNCSGQASKTVDDQTAPAIDTPDTINSSKGAAAEASNSNDTDDDVEAATAHNQEVIDRQQQQIRCVRQDIEYKENKQGLERLNVRRREGPKATMTMPENNGGFTPGPREPRPYAGGPKRSRRQLQEYLDEINQSRELMPEQFPTEWDFIVWAGTYLEKTAMSDWRRQKEQHDRAWVTYDNYLKVLEQNLSPGQDTDEQNIVAFNAAEPNVNNTITSCRFLVSRNNVPAPFVLGLPFLVHANPNHKYNTGKFLWRKGKHTKANRMFTPNERKVLKGVVNMSNLSITDHFIGPADLVTDMENYVVHMTSLCYDKKDDNVYDALPPEYHHFADIFQAAEKQSLPESGPHDHAIDLEPG</sequence>
<feature type="region of interest" description="Disordered" evidence="1">
    <location>
        <begin position="1"/>
        <end position="71"/>
    </location>
</feature>
<feature type="region of interest" description="Disordered" evidence="1">
    <location>
        <begin position="100"/>
        <end position="135"/>
    </location>
</feature>
<organism evidence="2 3">
    <name type="scientific">Lasallia pustulata</name>
    <dbReference type="NCBI Taxonomy" id="136370"/>
    <lineage>
        <taxon>Eukaryota</taxon>
        <taxon>Fungi</taxon>
        <taxon>Dikarya</taxon>
        <taxon>Ascomycota</taxon>
        <taxon>Pezizomycotina</taxon>
        <taxon>Lecanoromycetes</taxon>
        <taxon>OSLEUM clade</taxon>
        <taxon>Umbilicariomycetidae</taxon>
        <taxon>Umbilicariales</taxon>
        <taxon>Umbilicariaceae</taxon>
        <taxon>Lasallia</taxon>
    </lineage>
</organism>
<feature type="compositionally biased region" description="Polar residues" evidence="1">
    <location>
        <begin position="13"/>
        <end position="23"/>
    </location>
</feature>
<reference evidence="3" key="1">
    <citation type="submission" date="2017-03" db="EMBL/GenBank/DDBJ databases">
        <authorList>
            <person name="Sharma R."/>
            <person name="Thines M."/>
        </authorList>
    </citation>
    <scope>NUCLEOTIDE SEQUENCE [LARGE SCALE GENOMIC DNA]</scope>
</reference>
<dbReference type="AlphaFoldDB" id="A0A1W5CUV7"/>
<keyword evidence="3" id="KW-1185">Reference proteome</keyword>
<proteinExistence type="predicted"/>